<keyword evidence="2" id="KW-1185">Reference proteome</keyword>
<organism evidence="1 2">
    <name type="scientific">Psilocybe cf. subviscida</name>
    <dbReference type="NCBI Taxonomy" id="2480587"/>
    <lineage>
        <taxon>Eukaryota</taxon>
        <taxon>Fungi</taxon>
        <taxon>Dikarya</taxon>
        <taxon>Basidiomycota</taxon>
        <taxon>Agaricomycotina</taxon>
        <taxon>Agaricomycetes</taxon>
        <taxon>Agaricomycetidae</taxon>
        <taxon>Agaricales</taxon>
        <taxon>Agaricineae</taxon>
        <taxon>Strophariaceae</taxon>
        <taxon>Psilocybe</taxon>
    </lineage>
</organism>
<dbReference type="OrthoDB" id="432685at2759"/>
<accession>A0A8H5F8M0</accession>
<dbReference type="Proteomes" id="UP000567179">
    <property type="component" value="Unassembled WGS sequence"/>
</dbReference>
<gene>
    <name evidence="1" type="ORF">D9619_004084</name>
</gene>
<reference evidence="1 2" key="1">
    <citation type="journal article" date="2020" name="ISME J.">
        <title>Uncovering the hidden diversity of litter-decomposition mechanisms in mushroom-forming fungi.</title>
        <authorList>
            <person name="Floudas D."/>
            <person name="Bentzer J."/>
            <person name="Ahren D."/>
            <person name="Johansson T."/>
            <person name="Persson P."/>
            <person name="Tunlid A."/>
        </authorList>
    </citation>
    <scope>NUCLEOTIDE SEQUENCE [LARGE SCALE GENOMIC DNA]</scope>
    <source>
        <strain evidence="1 2">CBS 101986</strain>
    </source>
</reference>
<dbReference type="AlphaFoldDB" id="A0A8H5F8M0"/>
<comment type="caution">
    <text evidence="1">The sequence shown here is derived from an EMBL/GenBank/DDBJ whole genome shotgun (WGS) entry which is preliminary data.</text>
</comment>
<evidence type="ECO:0000313" key="2">
    <source>
        <dbReference type="Proteomes" id="UP000567179"/>
    </source>
</evidence>
<proteinExistence type="predicted"/>
<protein>
    <submittedName>
        <fullName evidence="1">Uncharacterized protein</fullName>
    </submittedName>
</protein>
<evidence type="ECO:0000313" key="1">
    <source>
        <dbReference type="EMBL" id="KAF5327764.1"/>
    </source>
</evidence>
<dbReference type="EMBL" id="JAACJJ010000014">
    <property type="protein sequence ID" value="KAF5327764.1"/>
    <property type="molecule type" value="Genomic_DNA"/>
</dbReference>
<name>A0A8H5F8M0_9AGAR</name>
<sequence length="181" mass="19561">MEAQSEIEEHQQEDIMLKETIYCVRFEMETIRDNLDEPPAYTEADKEEREWRMAADMLKKWQQGVRIPLGPVAGGVSEETAEDGKAIKQELGVDCTVISLLIAGSTSSGATVGTSSSANNKVRIARGRIAGDEDSQLRPNGVGMLFHGVGEGFAPDGTAVVWSFLGRVGGSAARMARGWST</sequence>